<name>A0A0R2JCL7_9LACO</name>
<keyword evidence="2" id="KW-1185">Reference proteome</keyword>
<reference evidence="1 2" key="1">
    <citation type="journal article" date="2015" name="Genome Announc.">
        <title>Expanding the biotechnology potential of lactobacilli through comparative genomics of 213 strains and associated genera.</title>
        <authorList>
            <person name="Sun Z."/>
            <person name="Harris H.M."/>
            <person name="McCann A."/>
            <person name="Guo C."/>
            <person name="Argimon S."/>
            <person name="Zhang W."/>
            <person name="Yang X."/>
            <person name="Jeffery I.B."/>
            <person name="Cooney J.C."/>
            <person name="Kagawa T.F."/>
            <person name="Liu W."/>
            <person name="Song Y."/>
            <person name="Salvetti E."/>
            <person name="Wrobel A."/>
            <person name="Rasinkangas P."/>
            <person name="Parkhill J."/>
            <person name="Rea M.C."/>
            <person name="O'Sullivan O."/>
            <person name="Ritari J."/>
            <person name="Douillard F.P."/>
            <person name="Paul Ross R."/>
            <person name="Yang R."/>
            <person name="Briner A.E."/>
            <person name="Felis G.E."/>
            <person name="de Vos W.M."/>
            <person name="Barrangou R."/>
            <person name="Klaenhammer T.R."/>
            <person name="Caufield P.W."/>
            <person name="Cui Y."/>
            <person name="Zhang H."/>
            <person name="O'Toole P.W."/>
        </authorList>
    </citation>
    <scope>NUCLEOTIDE SEQUENCE [LARGE SCALE GENOMIC DNA]</scope>
    <source>
        <strain evidence="1 2">DSM 20593</strain>
    </source>
</reference>
<protein>
    <submittedName>
        <fullName evidence="1">Uncharacterized protein</fullName>
    </submittedName>
</protein>
<organism evidence="1 2">
    <name type="scientific">Weissella kandleri</name>
    <dbReference type="NCBI Taxonomy" id="1616"/>
    <lineage>
        <taxon>Bacteria</taxon>
        <taxon>Bacillati</taxon>
        <taxon>Bacillota</taxon>
        <taxon>Bacilli</taxon>
        <taxon>Lactobacillales</taxon>
        <taxon>Lactobacillaceae</taxon>
        <taxon>Weissella</taxon>
    </lineage>
</organism>
<dbReference type="EMBL" id="JQBP01000003">
    <property type="protein sequence ID" value="KRN75051.1"/>
    <property type="molecule type" value="Genomic_DNA"/>
</dbReference>
<evidence type="ECO:0000313" key="1">
    <source>
        <dbReference type="EMBL" id="KRN75051.1"/>
    </source>
</evidence>
<accession>A0A0R2JCL7</accession>
<dbReference type="STRING" id="1616.IV73_GL000810"/>
<comment type="caution">
    <text evidence="1">The sequence shown here is derived from an EMBL/GenBank/DDBJ whole genome shotgun (WGS) entry which is preliminary data.</text>
</comment>
<dbReference type="AlphaFoldDB" id="A0A0R2JCL7"/>
<evidence type="ECO:0000313" key="2">
    <source>
        <dbReference type="Proteomes" id="UP000051655"/>
    </source>
</evidence>
<dbReference type="PATRIC" id="fig|1616.3.peg.830"/>
<sequence>MVEMVVALCILGLTFVLLWHPPKKDEPNENWDQFETELRLLVTKGRNVELTYDSEIYGEKGTQSGYICIEEHNQKVALPRGWQPSEEDVIHIRNGGWVQPGRIHLKNMHNDKTKDLVFSMGWGDFRIYGA</sequence>
<proteinExistence type="predicted"/>
<dbReference type="Proteomes" id="UP000051655">
    <property type="component" value="Unassembled WGS sequence"/>
</dbReference>
<gene>
    <name evidence="1" type="ORF">IV73_GL000810</name>
</gene>